<dbReference type="Proteomes" id="UP001138793">
    <property type="component" value="Unassembled WGS sequence"/>
</dbReference>
<name>A0A9X0YT79_9BACI</name>
<reference evidence="1" key="1">
    <citation type="submission" date="2021-03" db="EMBL/GenBank/DDBJ databases">
        <title>Genomic Encyclopedia of Type Strains, Phase IV (KMG-IV): sequencing the most valuable type-strain genomes for metagenomic binning, comparative biology and taxonomic classification.</title>
        <authorList>
            <person name="Goeker M."/>
        </authorList>
    </citation>
    <scope>NUCLEOTIDE SEQUENCE</scope>
    <source>
        <strain evidence="1">DSM 107338</strain>
    </source>
</reference>
<dbReference type="EMBL" id="JAGGMB010000008">
    <property type="protein sequence ID" value="MBP2078407.1"/>
    <property type="molecule type" value="Genomic_DNA"/>
</dbReference>
<comment type="caution">
    <text evidence="1">The sequence shown here is derived from an EMBL/GenBank/DDBJ whole genome shotgun (WGS) entry which is preliminary data.</text>
</comment>
<dbReference type="AlphaFoldDB" id="A0A9X0YT79"/>
<protein>
    <submittedName>
        <fullName evidence="1">Esterase/lipase</fullName>
    </submittedName>
</protein>
<evidence type="ECO:0000313" key="2">
    <source>
        <dbReference type="Proteomes" id="UP001138793"/>
    </source>
</evidence>
<evidence type="ECO:0000313" key="1">
    <source>
        <dbReference type="EMBL" id="MBP2078407.1"/>
    </source>
</evidence>
<dbReference type="SUPFAM" id="SSF53474">
    <property type="entry name" value="alpha/beta-Hydrolases"/>
    <property type="match status" value="1"/>
</dbReference>
<proteinExistence type="predicted"/>
<gene>
    <name evidence="1" type="ORF">J2Z64_002671</name>
</gene>
<organism evidence="1 2">
    <name type="scientific">Oceanobacillus polygoni</name>
    <dbReference type="NCBI Taxonomy" id="1235259"/>
    <lineage>
        <taxon>Bacteria</taxon>
        <taxon>Bacillati</taxon>
        <taxon>Bacillota</taxon>
        <taxon>Bacilli</taxon>
        <taxon>Bacillales</taxon>
        <taxon>Bacillaceae</taxon>
        <taxon>Oceanobacillus</taxon>
    </lineage>
</organism>
<sequence>MHALKELQQTILETSKKLDSIKSPTFLIQGSLDDSLYKESTSIIYQQVKTETKQLKWYEQSGHIITLGEEREQVCEDVCAFLDSLSW</sequence>
<dbReference type="Gene3D" id="3.40.50.1820">
    <property type="entry name" value="alpha/beta hydrolase"/>
    <property type="match status" value="1"/>
</dbReference>
<accession>A0A9X0YT79</accession>
<keyword evidence="2" id="KW-1185">Reference proteome</keyword>
<dbReference type="InterPro" id="IPR029058">
    <property type="entry name" value="AB_hydrolase_fold"/>
</dbReference>